<keyword evidence="3" id="KW-1185">Reference proteome</keyword>
<feature type="compositionally biased region" description="Basic and acidic residues" evidence="1">
    <location>
        <begin position="332"/>
        <end position="345"/>
    </location>
</feature>
<dbReference type="AlphaFoldDB" id="A0A1Y2C4L9"/>
<accession>A0A1Y2C4L9</accession>
<sequence>MLMTQCQSEKEKNTTEHNSVQDDMNDSEDEEIPLSKPKLGRRVIDTDSEGREEETNDAEMDGNDMVSNNEMNEVDEIENESYWAEPRKENGRRSSTNSELEPEVRQIRPGAHLKDDKALRVVCGKVDNVIYFQSNPLFSEIGQTKQDKHKKAKSSRQVIKSKRRNESKRKRVVGDGLDGKVPGAFTIGVPDLTKDSTEPDPYNPQRRRPVLFSLKPLSLKSKPSEYKYSGSRSEKGKQNALSQHMRSLKESVLHKVNEFRRRGKTVLLYVADDHRGPLPYSNSSAFVMYHTRNEKLKSAMAKAVHELLYKHCEKAEKGPPSALIKLAALKDQNQRQREEMEKQKQMIESLQKQLAAKR</sequence>
<feature type="region of interest" description="Disordered" evidence="1">
    <location>
        <begin position="331"/>
        <end position="358"/>
    </location>
</feature>
<protein>
    <submittedName>
        <fullName evidence="2">Uncharacterized protein</fullName>
    </submittedName>
</protein>
<feature type="compositionally biased region" description="Acidic residues" evidence="1">
    <location>
        <begin position="23"/>
        <end position="32"/>
    </location>
</feature>
<organism evidence="2 3">
    <name type="scientific">Rhizoclosmatium globosum</name>
    <dbReference type="NCBI Taxonomy" id="329046"/>
    <lineage>
        <taxon>Eukaryota</taxon>
        <taxon>Fungi</taxon>
        <taxon>Fungi incertae sedis</taxon>
        <taxon>Chytridiomycota</taxon>
        <taxon>Chytridiomycota incertae sedis</taxon>
        <taxon>Chytridiomycetes</taxon>
        <taxon>Chytridiales</taxon>
        <taxon>Chytriomycetaceae</taxon>
        <taxon>Rhizoclosmatium</taxon>
    </lineage>
</organism>
<evidence type="ECO:0000256" key="1">
    <source>
        <dbReference type="SAM" id="MobiDB-lite"/>
    </source>
</evidence>
<reference evidence="2 3" key="1">
    <citation type="submission" date="2016-07" db="EMBL/GenBank/DDBJ databases">
        <title>Pervasive Adenine N6-methylation of Active Genes in Fungi.</title>
        <authorList>
            <consortium name="DOE Joint Genome Institute"/>
            <person name="Mondo S.J."/>
            <person name="Dannebaum R.O."/>
            <person name="Kuo R.C."/>
            <person name="Labutti K."/>
            <person name="Haridas S."/>
            <person name="Kuo A."/>
            <person name="Salamov A."/>
            <person name="Ahrendt S.R."/>
            <person name="Lipzen A."/>
            <person name="Sullivan W."/>
            <person name="Andreopoulos W.B."/>
            <person name="Clum A."/>
            <person name="Lindquist E."/>
            <person name="Daum C."/>
            <person name="Ramamoorthy G.K."/>
            <person name="Gryganskyi A."/>
            <person name="Culley D."/>
            <person name="Magnuson J.K."/>
            <person name="James T.Y."/>
            <person name="O'Malley M.A."/>
            <person name="Stajich J.E."/>
            <person name="Spatafora J.W."/>
            <person name="Visel A."/>
            <person name="Grigoriev I.V."/>
        </authorList>
    </citation>
    <scope>NUCLEOTIDE SEQUENCE [LARGE SCALE GENOMIC DNA]</scope>
    <source>
        <strain evidence="2 3">JEL800</strain>
    </source>
</reference>
<name>A0A1Y2C4L9_9FUNG</name>
<evidence type="ECO:0000313" key="3">
    <source>
        <dbReference type="Proteomes" id="UP000193642"/>
    </source>
</evidence>
<feature type="region of interest" description="Disordered" evidence="1">
    <location>
        <begin position="1"/>
        <end position="109"/>
    </location>
</feature>
<feature type="region of interest" description="Disordered" evidence="1">
    <location>
        <begin position="138"/>
        <end position="211"/>
    </location>
</feature>
<dbReference type="Proteomes" id="UP000193642">
    <property type="component" value="Unassembled WGS sequence"/>
</dbReference>
<dbReference type="EMBL" id="MCGO01000030">
    <property type="protein sequence ID" value="ORY41973.1"/>
    <property type="molecule type" value="Genomic_DNA"/>
</dbReference>
<evidence type="ECO:0000313" key="2">
    <source>
        <dbReference type="EMBL" id="ORY41973.1"/>
    </source>
</evidence>
<comment type="caution">
    <text evidence="2">The sequence shown here is derived from an EMBL/GenBank/DDBJ whole genome shotgun (WGS) entry which is preliminary data.</text>
</comment>
<feature type="compositionally biased region" description="Acidic residues" evidence="1">
    <location>
        <begin position="50"/>
        <end position="62"/>
    </location>
</feature>
<gene>
    <name evidence="2" type="ORF">BCR33DRAFT_739480</name>
</gene>
<feature type="compositionally biased region" description="Basic residues" evidence="1">
    <location>
        <begin position="147"/>
        <end position="171"/>
    </location>
</feature>
<proteinExistence type="predicted"/>